<organism evidence="1 2">
    <name type="scientific">Portunus trituberculatus</name>
    <name type="common">Swimming crab</name>
    <name type="synonym">Neptunus trituberculatus</name>
    <dbReference type="NCBI Taxonomy" id="210409"/>
    <lineage>
        <taxon>Eukaryota</taxon>
        <taxon>Metazoa</taxon>
        <taxon>Ecdysozoa</taxon>
        <taxon>Arthropoda</taxon>
        <taxon>Crustacea</taxon>
        <taxon>Multicrustacea</taxon>
        <taxon>Malacostraca</taxon>
        <taxon>Eumalacostraca</taxon>
        <taxon>Eucarida</taxon>
        <taxon>Decapoda</taxon>
        <taxon>Pleocyemata</taxon>
        <taxon>Brachyura</taxon>
        <taxon>Eubrachyura</taxon>
        <taxon>Portunoidea</taxon>
        <taxon>Portunidae</taxon>
        <taxon>Portuninae</taxon>
        <taxon>Portunus</taxon>
    </lineage>
</organism>
<accession>A0A5B7K7X9</accession>
<name>A0A5B7K7X9_PORTR</name>
<keyword evidence="2" id="KW-1185">Reference proteome</keyword>
<reference evidence="1 2" key="1">
    <citation type="submission" date="2019-05" db="EMBL/GenBank/DDBJ databases">
        <title>Another draft genome of Portunus trituberculatus and its Hox gene families provides insights of decapod evolution.</title>
        <authorList>
            <person name="Jeong J.-H."/>
            <person name="Song I."/>
            <person name="Kim S."/>
            <person name="Choi T."/>
            <person name="Kim D."/>
            <person name="Ryu S."/>
            <person name="Kim W."/>
        </authorList>
    </citation>
    <scope>NUCLEOTIDE SEQUENCE [LARGE SCALE GENOMIC DNA]</scope>
    <source>
        <tissue evidence="1">Muscle</tissue>
    </source>
</reference>
<dbReference type="Proteomes" id="UP000324222">
    <property type="component" value="Unassembled WGS sequence"/>
</dbReference>
<dbReference type="AlphaFoldDB" id="A0A5B7K7X9"/>
<evidence type="ECO:0000313" key="1">
    <source>
        <dbReference type="EMBL" id="MPD01328.1"/>
    </source>
</evidence>
<gene>
    <name evidence="1" type="ORF">E2C01_096848</name>
</gene>
<comment type="caution">
    <text evidence="1">The sequence shown here is derived from an EMBL/GenBank/DDBJ whole genome shotgun (WGS) entry which is preliminary data.</text>
</comment>
<protein>
    <submittedName>
        <fullName evidence="1">Uncharacterized protein</fullName>
    </submittedName>
</protein>
<evidence type="ECO:0000313" key="2">
    <source>
        <dbReference type="Proteomes" id="UP000324222"/>
    </source>
</evidence>
<dbReference type="EMBL" id="VSRR010126635">
    <property type="protein sequence ID" value="MPD01328.1"/>
    <property type="molecule type" value="Genomic_DNA"/>
</dbReference>
<sequence>MPHYILHTTNGQWVTSHWSTLSVREL</sequence>
<proteinExistence type="predicted"/>